<dbReference type="GO" id="GO:0016787">
    <property type="term" value="F:hydrolase activity"/>
    <property type="evidence" value="ECO:0007669"/>
    <property type="project" value="UniProtKB-KW"/>
</dbReference>
<gene>
    <name evidence="1" type="ORF">H0H10_02285</name>
</gene>
<evidence type="ECO:0000313" key="2">
    <source>
        <dbReference type="Proteomes" id="UP000621210"/>
    </source>
</evidence>
<reference evidence="1" key="1">
    <citation type="submission" date="2020-09" db="EMBL/GenBank/DDBJ databases">
        <title>Streptomyces grisecoloratus sp. nov., isolated from cotton soil.</title>
        <authorList>
            <person name="Xing L."/>
        </authorList>
    </citation>
    <scope>NUCLEOTIDE SEQUENCE</scope>
    <source>
        <strain evidence="1">TRM S81-3</strain>
    </source>
</reference>
<feature type="non-terminal residue" evidence="1">
    <location>
        <position position="1"/>
    </location>
</feature>
<accession>A0A926KYU1</accession>
<keyword evidence="1" id="KW-0378">Hydrolase</keyword>
<comment type="caution">
    <text evidence="1">The sequence shown here is derived from an EMBL/GenBank/DDBJ whole genome shotgun (WGS) entry which is preliminary data.</text>
</comment>
<reference evidence="1" key="2">
    <citation type="submission" date="2020-09" db="EMBL/GenBank/DDBJ databases">
        <authorList>
            <person name="Luo X."/>
        </authorList>
    </citation>
    <scope>NUCLEOTIDE SEQUENCE</scope>
    <source>
        <strain evidence="1">TRM S81-3</strain>
    </source>
</reference>
<sequence length="80" mass="8190">HTLTYRATDKAGNTSPVKTVQFTVIAPEPPKDTTAPDTSATVTGTKDNAGNYISSATVTLTASDTESGVDTIQYALNGAA</sequence>
<feature type="non-terminal residue" evidence="1">
    <location>
        <position position="80"/>
    </location>
</feature>
<evidence type="ECO:0000313" key="1">
    <source>
        <dbReference type="EMBL" id="MBD0418009.1"/>
    </source>
</evidence>
<keyword evidence="2" id="KW-1185">Reference proteome</keyword>
<dbReference type="AlphaFoldDB" id="A0A926KYU1"/>
<dbReference type="EMBL" id="JACVQF010000076">
    <property type="protein sequence ID" value="MBD0418009.1"/>
    <property type="molecule type" value="Genomic_DNA"/>
</dbReference>
<dbReference type="Proteomes" id="UP000621210">
    <property type="component" value="Unassembled WGS sequence"/>
</dbReference>
<name>A0A926KYU1_9ACTN</name>
<protein>
    <submittedName>
        <fullName evidence="1">Glycosyl hydrolase</fullName>
    </submittedName>
</protein>
<organism evidence="1 2">
    <name type="scientific">Streptomyces griseicoloratus</name>
    <dbReference type="NCBI Taxonomy" id="2752516"/>
    <lineage>
        <taxon>Bacteria</taxon>
        <taxon>Bacillati</taxon>
        <taxon>Actinomycetota</taxon>
        <taxon>Actinomycetes</taxon>
        <taxon>Kitasatosporales</taxon>
        <taxon>Streptomycetaceae</taxon>
        <taxon>Streptomyces</taxon>
    </lineage>
</organism>
<proteinExistence type="predicted"/>
<dbReference type="Gene3D" id="3.30.420.430">
    <property type="match status" value="1"/>
</dbReference>